<comment type="caution">
    <text evidence="2">The sequence shown here is derived from an EMBL/GenBank/DDBJ whole genome shotgun (WGS) entry which is preliminary data.</text>
</comment>
<dbReference type="VEuPathDB" id="VectorBase:HLOH_059547"/>
<proteinExistence type="predicted"/>
<dbReference type="Proteomes" id="UP000821853">
    <property type="component" value="Chromosome 1"/>
</dbReference>
<name>A0A9J6FD55_HAELO</name>
<feature type="region of interest" description="Disordered" evidence="1">
    <location>
        <begin position="230"/>
        <end position="265"/>
    </location>
</feature>
<sequence>MDASNCQQYIHCNNNVARHFTDTDNARLILLDVEFTAYIEDLKGISKLGHFFSEETYHALTFATKSLWTAFVISKPVKKFPFVLTGKMSSDPVESMFGFLHRSAGCNSALNVKSAISGLEKMLTTGIVATSRDSNVQSSTSFTSSQLLAVQQRRQASTHVTDKFLDTAPQGFKEHCLSERPLALNPDLASLAMIGGFIVRAQQPLDEAVAGPSGLTPPLRAHQCPNVATSLSAPRIGGGRRRQAVSPPAGPGPKRRRRRRGPIVDRETQISMEEMRANVQANNQRGRPDAFQNLAKLLCGPDVEALFRLPGRRLLSERLLRPWKLARTRPEPDEEEPLGEGEVVSVITGTQACFSSPSGAMALTAPDCAGEPAGGVQHSPARERRQEAEARSPCSCSSHPLGQEELSLAPPREGSLEVGREPSASSSGLHRSWPTSRRKKGSSSLVASSPAVAGTCEQAEPLVPIPEEMLPQEQEEALPEEELLGHGAVGPRPLPCAAASSSQLQEPGRMGSLWNRLQEVSDAHGMCTLESLVPPDAFNRRSVAGSFATLLRMHKRGMVHMEQFNAYGPVVVTVLKEDQGTPPLDEPHA</sequence>
<dbReference type="AlphaFoldDB" id="A0A9J6FD55"/>
<organism evidence="2 3">
    <name type="scientific">Haemaphysalis longicornis</name>
    <name type="common">Bush tick</name>
    <dbReference type="NCBI Taxonomy" id="44386"/>
    <lineage>
        <taxon>Eukaryota</taxon>
        <taxon>Metazoa</taxon>
        <taxon>Ecdysozoa</taxon>
        <taxon>Arthropoda</taxon>
        <taxon>Chelicerata</taxon>
        <taxon>Arachnida</taxon>
        <taxon>Acari</taxon>
        <taxon>Parasitiformes</taxon>
        <taxon>Ixodida</taxon>
        <taxon>Ixodoidea</taxon>
        <taxon>Ixodidae</taxon>
        <taxon>Haemaphysalinae</taxon>
        <taxon>Haemaphysalis</taxon>
    </lineage>
</organism>
<keyword evidence="3" id="KW-1185">Reference proteome</keyword>
<evidence type="ECO:0000313" key="2">
    <source>
        <dbReference type="EMBL" id="KAH9360827.1"/>
    </source>
</evidence>
<feature type="compositionally biased region" description="Polar residues" evidence="1">
    <location>
        <begin position="423"/>
        <end position="435"/>
    </location>
</feature>
<protein>
    <recommendedName>
        <fullName evidence="4">Rad21/Rec8-like protein C-terminal eukaryotic domain-containing protein</fullName>
    </recommendedName>
</protein>
<evidence type="ECO:0008006" key="4">
    <source>
        <dbReference type="Google" id="ProtNLM"/>
    </source>
</evidence>
<feature type="region of interest" description="Disordered" evidence="1">
    <location>
        <begin position="364"/>
        <end position="455"/>
    </location>
</feature>
<dbReference type="OrthoDB" id="6515381at2759"/>
<feature type="compositionally biased region" description="Low complexity" evidence="1">
    <location>
        <begin position="442"/>
        <end position="453"/>
    </location>
</feature>
<accession>A0A9J6FD55</accession>
<dbReference type="EMBL" id="JABSTR010000001">
    <property type="protein sequence ID" value="KAH9360827.1"/>
    <property type="molecule type" value="Genomic_DNA"/>
</dbReference>
<reference evidence="2 3" key="1">
    <citation type="journal article" date="2020" name="Cell">
        <title>Large-Scale Comparative Analyses of Tick Genomes Elucidate Their Genetic Diversity and Vector Capacities.</title>
        <authorList>
            <consortium name="Tick Genome and Microbiome Consortium (TIGMIC)"/>
            <person name="Jia N."/>
            <person name="Wang J."/>
            <person name="Shi W."/>
            <person name="Du L."/>
            <person name="Sun Y."/>
            <person name="Zhan W."/>
            <person name="Jiang J.F."/>
            <person name="Wang Q."/>
            <person name="Zhang B."/>
            <person name="Ji P."/>
            <person name="Bell-Sakyi L."/>
            <person name="Cui X.M."/>
            <person name="Yuan T.T."/>
            <person name="Jiang B.G."/>
            <person name="Yang W.F."/>
            <person name="Lam T.T."/>
            <person name="Chang Q.C."/>
            <person name="Ding S.J."/>
            <person name="Wang X.J."/>
            <person name="Zhu J.G."/>
            <person name="Ruan X.D."/>
            <person name="Zhao L."/>
            <person name="Wei J.T."/>
            <person name="Ye R.Z."/>
            <person name="Que T.C."/>
            <person name="Du C.H."/>
            <person name="Zhou Y.H."/>
            <person name="Cheng J.X."/>
            <person name="Dai P.F."/>
            <person name="Guo W.B."/>
            <person name="Han X.H."/>
            <person name="Huang E.J."/>
            <person name="Li L.F."/>
            <person name="Wei W."/>
            <person name="Gao Y.C."/>
            <person name="Liu J.Z."/>
            <person name="Shao H.Z."/>
            <person name="Wang X."/>
            <person name="Wang C.C."/>
            <person name="Yang T.C."/>
            <person name="Huo Q.B."/>
            <person name="Li W."/>
            <person name="Chen H.Y."/>
            <person name="Chen S.E."/>
            <person name="Zhou L.G."/>
            <person name="Ni X.B."/>
            <person name="Tian J.H."/>
            <person name="Sheng Y."/>
            <person name="Liu T."/>
            <person name="Pan Y.S."/>
            <person name="Xia L.Y."/>
            <person name="Li J."/>
            <person name="Zhao F."/>
            <person name="Cao W.C."/>
        </authorList>
    </citation>
    <scope>NUCLEOTIDE SEQUENCE [LARGE SCALE GENOMIC DNA]</scope>
    <source>
        <strain evidence="2">HaeL-2018</strain>
    </source>
</reference>
<gene>
    <name evidence="2" type="ORF">HPB48_009379</name>
</gene>
<evidence type="ECO:0000256" key="1">
    <source>
        <dbReference type="SAM" id="MobiDB-lite"/>
    </source>
</evidence>
<evidence type="ECO:0000313" key="3">
    <source>
        <dbReference type="Proteomes" id="UP000821853"/>
    </source>
</evidence>
<feature type="compositionally biased region" description="Basic and acidic residues" evidence="1">
    <location>
        <begin position="380"/>
        <end position="390"/>
    </location>
</feature>